<name>A0A0B0Q0X9_GOSAR</name>
<organism evidence="2 3">
    <name type="scientific">Gossypium arboreum</name>
    <name type="common">Tree cotton</name>
    <name type="synonym">Gossypium nanking</name>
    <dbReference type="NCBI Taxonomy" id="29729"/>
    <lineage>
        <taxon>Eukaryota</taxon>
        <taxon>Viridiplantae</taxon>
        <taxon>Streptophyta</taxon>
        <taxon>Embryophyta</taxon>
        <taxon>Tracheophyta</taxon>
        <taxon>Spermatophyta</taxon>
        <taxon>Magnoliopsida</taxon>
        <taxon>eudicotyledons</taxon>
        <taxon>Gunneridae</taxon>
        <taxon>Pentapetalae</taxon>
        <taxon>rosids</taxon>
        <taxon>malvids</taxon>
        <taxon>Malvales</taxon>
        <taxon>Malvaceae</taxon>
        <taxon>Malvoideae</taxon>
        <taxon>Gossypium</taxon>
    </lineage>
</organism>
<dbReference type="AlphaFoldDB" id="A0A0B0Q0X9"/>
<keyword evidence="1" id="KW-0175">Coiled coil</keyword>
<dbReference type="Proteomes" id="UP000032142">
    <property type="component" value="Unassembled WGS sequence"/>
</dbReference>
<proteinExistence type="predicted"/>
<sequence>MASSDSSQYMPSLNQAQAEVQRLRDQMAQMQASTIEQIAQFKAEATLREVEAQRKYDKLQLKLKAEAATREVEAAAKAAEATRKYDKLQLQLQNMMKMFQQNQS</sequence>
<dbReference type="EMBL" id="KN460166">
    <property type="protein sequence ID" value="KHG30802.1"/>
    <property type="molecule type" value="Genomic_DNA"/>
</dbReference>
<evidence type="ECO:0000313" key="3">
    <source>
        <dbReference type="Proteomes" id="UP000032142"/>
    </source>
</evidence>
<gene>
    <name evidence="2" type="ORF">F383_11262</name>
</gene>
<accession>A0A0B0Q0X9</accession>
<keyword evidence="3" id="KW-1185">Reference proteome</keyword>
<evidence type="ECO:0000313" key="2">
    <source>
        <dbReference type="EMBL" id="KHG30802.1"/>
    </source>
</evidence>
<protein>
    <submittedName>
        <fullName evidence="2">Membrane protein</fullName>
    </submittedName>
</protein>
<evidence type="ECO:0000256" key="1">
    <source>
        <dbReference type="SAM" id="Coils"/>
    </source>
</evidence>
<reference evidence="3" key="1">
    <citation type="submission" date="2014-09" db="EMBL/GenBank/DDBJ databases">
        <authorList>
            <person name="Mudge J."/>
            <person name="Ramaraj T."/>
            <person name="Lindquist I.E."/>
            <person name="Bharti A.K."/>
            <person name="Sundararajan A."/>
            <person name="Cameron C.T."/>
            <person name="Woodward J.E."/>
            <person name="May G.D."/>
            <person name="Brubaker C."/>
            <person name="Broadhvest J."/>
            <person name="Wilkins T.A."/>
        </authorList>
    </citation>
    <scope>NUCLEOTIDE SEQUENCE</scope>
    <source>
        <strain evidence="3">cv. AKA8401</strain>
    </source>
</reference>
<feature type="coiled-coil region" evidence="1">
    <location>
        <begin position="13"/>
        <end position="98"/>
    </location>
</feature>